<evidence type="ECO:0000313" key="22">
    <source>
        <dbReference type="Proteomes" id="UP000694546"/>
    </source>
</evidence>
<keyword evidence="4 15" id="KW-0808">Transferase</keyword>
<keyword evidence="5 19" id="KW-0812">Transmembrane</keyword>
<dbReference type="InterPro" id="IPR006212">
    <property type="entry name" value="Furin_repeat"/>
</dbReference>
<keyword evidence="9 19" id="KW-1133">Transmembrane helix</keyword>
<evidence type="ECO:0000256" key="15">
    <source>
        <dbReference type="PIRNR" id="PIRNR000619"/>
    </source>
</evidence>
<dbReference type="PIRSF" id="PIRSF000619">
    <property type="entry name" value="TyrPK_EGF-R"/>
    <property type="match status" value="1"/>
</dbReference>
<evidence type="ECO:0000256" key="8">
    <source>
        <dbReference type="ARBA" id="ARBA00022840"/>
    </source>
</evidence>
<evidence type="ECO:0000256" key="17">
    <source>
        <dbReference type="PROSITE-ProRule" id="PRU10141"/>
    </source>
</evidence>
<reference evidence="21" key="2">
    <citation type="submission" date="2025-09" db="UniProtKB">
        <authorList>
            <consortium name="Ensembl"/>
        </authorList>
    </citation>
    <scope>IDENTIFICATION</scope>
</reference>
<dbReference type="InterPro" id="IPR000719">
    <property type="entry name" value="Prot_kinase_dom"/>
</dbReference>
<evidence type="ECO:0000256" key="11">
    <source>
        <dbReference type="ARBA" id="ARBA00023137"/>
    </source>
</evidence>
<dbReference type="Pfam" id="PF07714">
    <property type="entry name" value="PK_Tyr_Ser-Thr"/>
    <property type="match status" value="1"/>
</dbReference>
<dbReference type="InterPro" id="IPR000494">
    <property type="entry name" value="Rcpt_L-dom"/>
</dbReference>
<feature type="region of interest" description="Disordered" evidence="18">
    <location>
        <begin position="1195"/>
        <end position="1219"/>
    </location>
</feature>
<feature type="binding site" evidence="16">
    <location>
        <begin position="680"/>
        <end position="688"/>
    </location>
    <ligand>
        <name>ATP</name>
        <dbReference type="ChEBI" id="CHEBI:30616"/>
    </ligand>
</feature>
<evidence type="ECO:0000256" key="3">
    <source>
        <dbReference type="ARBA" id="ARBA00022553"/>
    </source>
</evidence>
<dbReference type="CDD" id="cd00064">
    <property type="entry name" value="FU"/>
    <property type="match status" value="3"/>
</dbReference>
<protein>
    <recommendedName>
        <fullName evidence="2 15">Receptor protein-tyrosine kinase</fullName>
        <ecNumber evidence="2 15">2.7.10.1</ecNumber>
    </recommendedName>
</protein>
<dbReference type="Proteomes" id="UP000694546">
    <property type="component" value="Chromosome 13"/>
</dbReference>
<evidence type="ECO:0000256" key="16">
    <source>
        <dbReference type="PIRSR" id="PIRSR000619-2"/>
    </source>
</evidence>
<keyword evidence="3" id="KW-0597">Phosphoprotein</keyword>
<feature type="transmembrane region" description="Helical" evidence="19">
    <location>
        <begin position="609"/>
        <end position="630"/>
    </location>
</feature>
<dbReference type="SMART" id="SM00261">
    <property type="entry name" value="FU"/>
    <property type="match status" value="4"/>
</dbReference>
<dbReference type="InterPro" id="IPR016245">
    <property type="entry name" value="Tyr_kinase_EGF/ERB/XmrK_rcpt"/>
</dbReference>
<dbReference type="GeneTree" id="ENSGT00940000156107"/>
<keyword evidence="8 15" id="KW-0067">ATP-binding</keyword>
<dbReference type="Pfam" id="PF00757">
    <property type="entry name" value="Furin-like"/>
    <property type="match status" value="1"/>
</dbReference>
<dbReference type="GO" id="GO:0043235">
    <property type="term" value="C:receptor complex"/>
    <property type="evidence" value="ECO:0007669"/>
    <property type="project" value="TreeGrafter"/>
</dbReference>
<dbReference type="GO" id="GO:0005524">
    <property type="term" value="F:ATP binding"/>
    <property type="evidence" value="ECO:0007669"/>
    <property type="project" value="UniProtKB-UniRule"/>
</dbReference>
<dbReference type="InterPro" id="IPR017441">
    <property type="entry name" value="Protein_kinase_ATP_BS"/>
</dbReference>
<dbReference type="GO" id="GO:0009925">
    <property type="term" value="C:basal plasma membrane"/>
    <property type="evidence" value="ECO:0007669"/>
    <property type="project" value="TreeGrafter"/>
</dbReference>
<feature type="domain" description="Protein kinase" evidence="20">
    <location>
        <begin position="674"/>
        <end position="931"/>
    </location>
</feature>
<accession>A0A8C5BA45</accession>
<evidence type="ECO:0000256" key="5">
    <source>
        <dbReference type="ARBA" id="ARBA00022692"/>
    </source>
</evidence>
<dbReference type="GO" id="GO:0022008">
    <property type="term" value="P:neurogenesis"/>
    <property type="evidence" value="ECO:0007669"/>
    <property type="project" value="TreeGrafter"/>
</dbReference>
<dbReference type="GO" id="GO:0007169">
    <property type="term" value="P:cell surface receptor protein tyrosine kinase signaling pathway"/>
    <property type="evidence" value="ECO:0007669"/>
    <property type="project" value="UniProtKB-UniRule"/>
</dbReference>
<feature type="region of interest" description="Disordered" evidence="18">
    <location>
        <begin position="1129"/>
        <end position="1148"/>
    </location>
</feature>
<gene>
    <name evidence="21" type="primary">erbb3a</name>
</gene>
<comment type="subcellular location">
    <subcellularLocation>
        <location evidence="1">Membrane</location>
        <topology evidence="1">Single-pass type I membrane protein</topology>
    </subcellularLocation>
</comment>
<feature type="binding site" evidence="16 17">
    <location>
        <position position="707"/>
    </location>
    <ligand>
        <name>ATP</name>
        <dbReference type="ChEBI" id="CHEBI:30616"/>
    </ligand>
</feature>
<keyword evidence="13" id="KW-0325">Glycoprotein</keyword>
<keyword evidence="12 15" id="KW-0675">Receptor</keyword>
<evidence type="ECO:0000256" key="18">
    <source>
        <dbReference type="SAM" id="MobiDB-lite"/>
    </source>
</evidence>
<evidence type="ECO:0000256" key="10">
    <source>
        <dbReference type="ARBA" id="ARBA00023136"/>
    </source>
</evidence>
<name>A0A8C5BA45_GADMO</name>
<evidence type="ECO:0000256" key="4">
    <source>
        <dbReference type="ARBA" id="ARBA00022679"/>
    </source>
</evidence>
<dbReference type="InterPro" id="IPR009030">
    <property type="entry name" value="Growth_fac_rcpt_cys_sf"/>
</dbReference>
<dbReference type="Gene3D" id="3.30.200.20">
    <property type="entry name" value="Phosphorylase Kinase, domain 1"/>
    <property type="match status" value="1"/>
</dbReference>
<dbReference type="InterPro" id="IPR011009">
    <property type="entry name" value="Kinase-like_dom_sf"/>
</dbReference>
<dbReference type="Pfam" id="PF01030">
    <property type="entry name" value="Recep_L_domain"/>
    <property type="match status" value="2"/>
</dbReference>
<dbReference type="GO" id="GO:0038131">
    <property type="term" value="F:neuregulin receptor activity"/>
    <property type="evidence" value="ECO:0007669"/>
    <property type="project" value="TreeGrafter"/>
</dbReference>
<evidence type="ECO:0000313" key="21">
    <source>
        <dbReference type="Ensembl" id="ENSGMOP00000042471.1"/>
    </source>
</evidence>
<dbReference type="GO" id="GO:0038132">
    <property type="term" value="F:neuregulin binding"/>
    <property type="evidence" value="ECO:0007669"/>
    <property type="project" value="TreeGrafter"/>
</dbReference>
<evidence type="ECO:0000256" key="7">
    <source>
        <dbReference type="ARBA" id="ARBA00022777"/>
    </source>
</evidence>
<dbReference type="GO" id="GO:0008284">
    <property type="term" value="P:positive regulation of cell population proliferation"/>
    <property type="evidence" value="ECO:0007669"/>
    <property type="project" value="TreeGrafter"/>
</dbReference>
<comment type="catalytic activity">
    <reaction evidence="14">
        <text>L-tyrosyl-[protein] + ATP = O-phospho-L-tyrosyl-[protein] + ADP + H(+)</text>
        <dbReference type="Rhea" id="RHEA:10596"/>
        <dbReference type="Rhea" id="RHEA-COMP:10136"/>
        <dbReference type="Rhea" id="RHEA-COMP:20101"/>
        <dbReference type="ChEBI" id="CHEBI:15378"/>
        <dbReference type="ChEBI" id="CHEBI:30616"/>
        <dbReference type="ChEBI" id="CHEBI:46858"/>
        <dbReference type="ChEBI" id="CHEBI:61978"/>
        <dbReference type="ChEBI" id="CHEBI:456216"/>
        <dbReference type="EC" id="2.7.10.1"/>
    </reaction>
</comment>
<feature type="region of interest" description="Disordered" evidence="18">
    <location>
        <begin position="971"/>
        <end position="1066"/>
    </location>
</feature>
<evidence type="ECO:0000256" key="9">
    <source>
        <dbReference type="ARBA" id="ARBA00022989"/>
    </source>
</evidence>
<dbReference type="SUPFAM" id="SSF56112">
    <property type="entry name" value="Protein kinase-like (PK-like)"/>
    <property type="match status" value="1"/>
</dbReference>
<evidence type="ECO:0000256" key="13">
    <source>
        <dbReference type="ARBA" id="ARBA00023180"/>
    </source>
</evidence>
<dbReference type="Gene3D" id="2.10.220.10">
    <property type="entry name" value="Hormone Receptor, Insulin-like Growth Factor Receptor 1, Chain A, domain 2"/>
    <property type="match status" value="3"/>
</dbReference>
<dbReference type="AlphaFoldDB" id="A0A8C5BA45"/>
<dbReference type="EC" id="2.7.10.1" evidence="2 15"/>
<dbReference type="SUPFAM" id="SSF57184">
    <property type="entry name" value="Growth factor receptor domain"/>
    <property type="match status" value="2"/>
</dbReference>
<dbReference type="Pfam" id="PF14843">
    <property type="entry name" value="GF_recep_IV"/>
    <property type="match status" value="1"/>
</dbReference>
<evidence type="ECO:0000256" key="6">
    <source>
        <dbReference type="ARBA" id="ARBA00022741"/>
    </source>
</evidence>
<sequence>YNLTVCSGTKNALSMTGSSDMQYKLIKEMYTGCEIVMGNLEIIMMEPSRNFSFLQSIREVTGYILIGLNQFSRLPLDNLRVIRGTTLYEGRFALAVLVNYQKDGQYGLQELGLTHLTEILEGGVQIIQNKFLSFAPQINWLDIVKDSSSEIIFNDNGPEKKCHKACGDVPCWGPEADGCQILTKTICAPQCNGRCFGRSPGDCCHMECAGGCTGPHDTNCSACRNFNNSGSCVPQCPKTHIYSKLTFKLERNPSAKYQYGSICVAQCPSNFVVDESSCVSSCPKGKMEVEKTEGVKRCEPCGGPCPKVCIGTGPAERQTVDALNIESFRNCTKIQGSLHFLVTGIKGDDYKNIPAIDPEKLKIFSTVREITDYLNIQSWPTNMSDLSVFSNLQTIEGRTLYKGYALLVIGIKSLTSLGLRSLRKINDGGVYITRNQKLCYQENVNWTRLSPKSSRPRVKEGHTCDPLCSSDGCWGPGPSQCLACKNYRLGGTCVEQCMFLTGDRREFATAEGECVPCHAECELQHGRPTCTGPGADQCVACARNKDGPHCVSTCPKGLMGEGGVIFKYPDRQHKCEPCHLNCTQGHSTIKWKLCNFLFKSPSSRTTTGIVVGVIALLFVSFSIFVLTVLYRRGLAIRRKRAMRRYMESGESFEPLDPSEKGAKVHARILKVTDLRKIKLLGQGVFGTVHKGIWIPEGDTVKLPVAIKTISDRTGRQKFHEITDHMLSLGSLDHINVVRILGICPGDNLQLVTPLSSQGSLLEHIKHRKNNLSPQRLLNWCVQIAKGMYYLEEHRMVHRNLAARNVLLKNDYMVQISDYGIADLLYPDEKKYFYNEVKTPIKWMALESILFRRYTHQSDVWSYGVTVWEMMSYGTEPYPAMRPQEVPDLLEKGERLSQPTICTIDVYMVMVKCWMIDENVRPTFKELANEFTRMARDPPRYLVIKVSTFIMIQNTSSMAGYLPMTPGVDCPGQSSVPLQGAWPSRSRLNSARTVSESSEGRGTVTDQDMNEDFSLTGSLRRKRQREDSAYLSQRDSMSGGPPQTPSPDIHNEEDQNGYVLPGESPKRGTTTGLFFSLLHRSTSEDRASLEYEYMDIRGSEAEESLPLQTHEAPPRSTVLENVYREVLEEAEEDDYQEAEDNYQYTNRQPKLRQALEQRKEGTGTGPGRGQREACEYEDMNSLSGERGGEEMAVYQNLGGEEEEEEERAAQGNEGRRASGIDPYVKVRAGASIGEPAGVDRSFDNPDYWHSRMFLKSNAVRT</sequence>
<evidence type="ECO:0000259" key="20">
    <source>
        <dbReference type="PROSITE" id="PS50011"/>
    </source>
</evidence>
<dbReference type="InterPro" id="IPR032778">
    <property type="entry name" value="GF_recep_IV"/>
</dbReference>
<organism evidence="21 22">
    <name type="scientific">Gadus morhua</name>
    <name type="common">Atlantic cod</name>
    <dbReference type="NCBI Taxonomy" id="8049"/>
    <lineage>
        <taxon>Eukaryota</taxon>
        <taxon>Metazoa</taxon>
        <taxon>Chordata</taxon>
        <taxon>Craniata</taxon>
        <taxon>Vertebrata</taxon>
        <taxon>Euteleostomi</taxon>
        <taxon>Actinopterygii</taxon>
        <taxon>Neopterygii</taxon>
        <taxon>Teleostei</taxon>
        <taxon>Neoteleostei</taxon>
        <taxon>Acanthomorphata</taxon>
        <taxon>Zeiogadaria</taxon>
        <taxon>Gadariae</taxon>
        <taxon>Gadiformes</taxon>
        <taxon>Gadoidei</taxon>
        <taxon>Gadidae</taxon>
        <taxon>Gadus</taxon>
    </lineage>
</organism>
<keyword evidence="7 15" id="KW-0418">Kinase</keyword>
<reference evidence="21" key="1">
    <citation type="submission" date="2025-08" db="UniProtKB">
        <authorList>
            <consortium name="Ensembl"/>
        </authorList>
    </citation>
    <scope>IDENTIFICATION</scope>
</reference>
<keyword evidence="22" id="KW-1185">Reference proteome</keyword>
<dbReference type="CDD" id="cd12095">
    <property type="entry name" value="TM_ErbB3"/>
    <property type="match status" value="1"/>
</dbReference>
<evidence type="ECO:0000256" key="19">
    <source>
        <dbReference type="SAM" id="Phobius"/>
    </source>
</evidence>
<keyword evidence="10 15" id="KW-0472">Membrane</keyword>
<dbReference type="Ensembl" id="ENSGMOT00000071631.1">
    <property type="protein sequence ID" value="ENSGMOP00000042471.1"/>
    <property type="gene ID" value="ENSGMOG00000007607.2"/>
</dbReference>
<dbReference type="Gene3D" id="3.80.20.20">
    <property type="entry name" value="Receptor L-domain"/>
    <property type="match status" value="2"/>
</dbReference>
<dbReference type="Gene3D" id="1.10.510.10">
    <property type="entry name" value="Transferase(Phosphotransferase) domain 1"/>
    <property type="match status" value="1"/>
</dbReference>
<dbReference type="Gene3D" id="6.10.250.2930">
    <property type="match status" value="1"/>
</dbReference>
<dbReference type="InterPro" id="IPR001245">
    <property type="entry name" value="Ser-Thr/Tyr_kinase_cat_dom"/>
</dbReference>
<dbReference type="PANTHER" id="PTHR24416:SF88">
    <property type="entry name" value="RECEPTOR TYROSINE-PROTEIN KINASE ERBB-3"/>
    <property type="match status" value="1"/>
</dbReference>
<keyword evidence="6 15" id="KW-0547">Nucleotide-binding</keyword>
<evidence type="ECO:0000256" key="2">
    <source>
        <dbReference type="ARBA" id="ARBA00011902"/>
    </source>
</evidence>
<dbReference type="InterPro" id="IPR006211">
    <property type="entry name" value="Furin-like_Cys-rich_dom"/>
</dbReference>
<evidence type="ECO:0000256" key="14">
    <source>
        <dbReference type="ARBA" id="ARBA00051243"/>
    </source>
</evidence>
<dbReference type="PRINTS" id="PR00109">
    <property type="entry name" value="TYRKINASE"/>
</dbReference>
<dbReference type="InterPro" id="IPR044912">
    <property type="entry name" value="Egfr_JX_dom"/>
</dbReference>
<dbReference type="InterPro" id="IPR050122">
    <property type="entry name" value="RTK"/>
</dbReference>
<proteinExistence type="inferred from homology"/>
<evidence type="ECO:0000256" key="1">
    <source>
        <dbReference type="ARBA" id="ARBA00004479"/>
    </source>
</evidence>
<dbReference type="PROSITE" id="PS50011">
    <property type="entry name" value="PROTEIN_KINASE_DOM"/>
    <property type="match status" value="1"/>
</dbReference>
<dbReference type="GO" id="GO:0004714">
    <property type="term" value="F:transmembrane receptor protein tyrosine kinase activity"/>
    <property type="evidence" value="ECO:0007669"/>
    <property type="project" value="UniProtKB-EC"/>
</dbReference>
<dbReference type="PANTHER" id="PTHR24416">
    <property type="entry name" value="TYROSINE-PROTEIN KINASE RECEPTOR"/>
    <property type="match status" value="1"/>
</dbReference>
<dbReference type="SUPFAM" id="SSF52058">
    <property type="entry name" value="L domain-like"/>
    <property type="match status" value="2"/>
</dbReference>
<dbReference type="PROSITE" id="PS00107">
    <property type="entry name" value="PROTEIN_KINASE_ATP"/>
    <property type="match status" value="1"/>
</dbReference>
<comment type="similarity">
    <text evidence="15">Belongs to the protein kinase superfamily. Tyr protein kinase family. EGF receptor subfamily.</text>
</comment>
<dbReference type="GO" id="GO:0009966">
    <property type="term" value="P:regulation of signal transduction"/>
    <property type="evidence" value="ECO:0007669"/>
    <property type="project" value="UniProtKB-ARBA"/>
</dbReference>
<dbReference type="GO" id="GO:0043066">
    <property type="term" value="P:negative regulation of apoptotic process"/>
    <property type="evidence" value="ECO:0007669"/>
    <property type="project" value="TreeGrafter"/>
</dbReference>
<feature type="compositionally biased region" description="Polar residues" evidence="18">
    <location>
        <begin position="985"/>
        <end position="996"/>
    </location>
</feature>
<evidence type="ECO:0000256" key="12">
    <source>
        <dbReference type="ARBA" id="ARBA00023170"/>
    </source>
</evidence>
<dbReference type="InterPro" id="IPR036941">
    <property type="entry name" value="Rcpt_L-dom_sf"/>
</dbReference>
<keyword evidence="11 15" id="KW-0829">Tyrosine-protein kinase</keyword>
<feature type="compositionally biased region" description="Acidic residues" evidence="18">
    <location>
        <begin position="1129"/>
        <end position="1139"/>
    </location>
</feature>